<dbReference type="OMA" id="CCATRYY"/>
<dbReference type="Gramene" id="PRQ42402">
    <property type="protein sequence ID" value="PRQ42402"/>
    <property type="gene ID" value="RchiOBHm_Chr3g0457271"/>
</dbReference>
<dbReference type="Pfam" id="PF00646">
    <property type="entry name" value="F-box"/>
    <property type="match status" value="1"/>
</dbReference>
<sequence length="229" mass="26934">MTTFNDLPDFVLVEILCRLPPNYKFSFQCKCVSKRWLSLLSDPYFAARFQRLQLDESKPVITTLTLWNNCSFKRTITSKNPVFNTIDFSLSFLPCYKHQERRVVLGAHKDLLLCCATRYYQCDYYICNPYTKQWFALPPSPQVHQTLPHVGFVVQELEGQDSSAITYSIIPNAQYNWRVVRIIPNLSKLNFLVEIFSSETREWRELDQLGCVMSRKDSFFLSLSRYQFS</sequence>
<evidence type="ECO:0000313" key="2">
    <source>
        <dbReference type="EMBL" id="PRQ42402.1"/>
    </source>
</evidence>
<dbReference type="InterPro" id="IPR036047">
    <property type="entry name" value="F-box-like_dom_sf"/>
</dbReference>
<dbReference type="AlphaFoldDB" id="A0A2P6R7M0"/>
<dbReference type="InterPro" id="IPR055290">
    <property type="entry name" value="At3g26010-like"/>
</dbReference>
<reference evidence="2 3" key="1">
    <citation type="journal article" date="2018" name="Nat. Genet.">
        <title>The Rosa genome provides new insights in the design of modern roses.</title>
        <authorList>
            <person name="Bendahmane M."/>
        </authorList>
    </citation>
    <scope>NUCLEOTIDE SEQUENCE [LARGE SCALE GENOMIC DNA]</scope>
    <source>
        <strain evidence="3">cv. Old Blush</strain>
    </source>
</reference>
<dbReference type="STRING" id="74649.A0A2P6R7M0"/>
<dbReference type="Proteomes" id="UP000238479">
    <property type="component" value="Chromosome 3"/>
</dbReference>
<dbReference type="EMBL" id="PDCK01000041">
    <property type="protein sequence ID" value="PRQ42402.1"/>
    <property type="molecule type" value="Genomic_DNA"/>
</dbReference>
<keyword evidence="3" id="KW-1185">Reference proteome</keyword>
<organism evidence="2 3">
    <name type="scientific">Rosa chinensis</name>
    <name type="common">China rose</name>
    <dbReference type="NCBI Taxonomy" id="74649"/>
    <lineage>
        <taxon>Eukaryota</taxon>
        <taxon>Viridiplantae</taxon>
        <taxon>Streptophyta</taxon>
        <taxon>Embryophyta</taxon>
        <taxon>Tracheophyta</taxon>
        <taxon>Spermatophyta</taxon>
        <taxon>Magnoliopsida</taxon>
        <taxon>eudicotyledons</taxon>
        <taxon>Gunneridae</taxon>
        <taxon>Pentapetalae</taxon>
        <taxon>rosids</taxon>
        <taxon>fabids</taxon>
        <taxon>Rosales</taxon>
        <taxon>Rosaceae</taxon>
        <taxon>Rosoideae</taxon>
        <taxon>Rosoideae incertae sedis</taxon>
        <taxon>Rosa</taxon>
    </lineage>
</organism>
<dbReference type="PROSITE" id="PS50181">
    <property type="entry name" value="FBOX"/>
    <property type="match status" value="1"/>
</dbReference>
<gene>
    <name evidence="2" type="ORF">RchiOBHm_Chr3g0457271</name>
</gene>
<dbReference type="Gene3D" id="1.20.1280.50">
    <property type="match status" value="1"/>
</dbReference>
<comment type="caution">
    <text evidence="2">The sequence shown here is derived from an EMBL/GenBank/DDBJ whole genome shotgun (WGS) entry which is preliminary data.</text>
</comment>
<name>A0A2P6R7M0_ROSCH</name>
<evidence type="ECO:0000313" key="3">
    <source>
        <dbReference type="Proteomes" id="UP000238479"/>
    </source>
</evidence>
<dbReference type="SUPFAM" id="SSF81383">
    <property type="entry name" value="F-box domain"/>
    <property type="match status" value="1"/>
</dbReference>
<dbReference type="PANTHER" id="PTHR35546:SF130">
    <property type="entry name" value="EXPRESSED PROTEIN"/>
    <property type="match status" value="1"/>
</dbReference>
<feature type="domain" description="F-box" evidence="1">
    <location>
        <begin position="1"/>
        <end position="52"/>
    </location>
</feature>
<proteinExistence type="predicted"/>
<dbReference type="PANTHER" id="PTHR35546">
    <property type="entry name" value="F-BOX PROTEIN INTERACTION DOMAIN PROTEIN-RELATED"/>
    <property type="match status" value="1"/>
</dbReference>
<accession>A0A2P6R7M0</accession>
<protein>
    <submittedName>
        <fullName evidence="2">Putative F-box domain-containing protein</fullName>
    </submittedName>
</protein>
<dbReference type="InterPro" id="IPR001810">
    <property type="entry name" value="F-box_dom"/>
</dbReference>
<evidence type="ECO:0000259" key="1">
    <source>
        <dbReference type="PROSITE" id="PS50181"/>
    </source>
</evidence>